<keyword evidence="4" id="KW-0812">Transmembrane</keyword>
<dbReference type="InterPro" id="IPR013120">
    <property type="entry name" value="FAR_NAD-bd"/>
</dbReference>
<dbReference type="FunFam" id="3.40.50.720:FF:000143">
    <property type="entry name" value="Fatty acyl-CoA reductase"/>
    <property type="match status" value="1"/>
</dbReference>
<dbReference type="AlphaFoldDB" id="A0A9Q0YK77"/>
<dbReference type="InterPro" id="IPR026055">
    <property type="entry name" value="FAR"/>
</dbReference>
<dbReference type="GO" id="GO:0016020">
    <property type="term" value="C:membrane"/>
    <property type="evidence" value="ECO:0007669"/>
    <property type="project" value="UniProtKB-SubCell"/>
</dbReference>
<dbReference type="InterPro" id="IPR036291">
    <property type="entry name" value="NAD(P)-bd_dom_sf"/>
</dbReference>
<evidence type="ECO:0000256" key="3">
    <source>
        <dbReference type="ARBA" id="ARBA00022516"/>
    </source>
</evidence>
<dbReference type="EC" id="1.2.1.84" evidence="9"/>
<dbReference type="CDD" id="cd05236">
    <property type="entry name" value="FAR-N_SDR_e"/>
    <property type="match status" value="1"/>
</dbReference>
<dbReference type="OrthoDB" id="429813at2759"/>
<evidence type="ECO:0000259" key="10">
    <source>
        <dbReference type="Pfam" id="PF03015"/>
    </source>
</evidence>
<reference evidence="12" key="1">
    <citation type="submission" date="2021-10" db="EMBL/GenBank/DDBJ databases">
        <title>Tropical sea cucumber genome reveals ecological adaptation and Cuvierian tubules defense mechanism.</title>
        <authorList>
            <person name="Chen T."/>
        </authorList>
    </citation>
    <scope>NUCLEOTIDE SEQUENCE</scope>
    <source>
        <strain evidence="12">Nanhai2018</strain>
        <tissue evidence="12">Muscle</tissue>
    </source>
</reference>
<evidence type="ECO:0000313" key="12">
    <source>
        <dbReference type="EMBL" id="KAJ8024070.1"/>
    </source>
</evidence>
<evidence type="ECO:0000259" key="11">
    <source>
        <dbReference type="Pfam" id="PF07993"/>
    </source>
</evidence>
<keyword evidence="9" id="KW-0560">Oxidoreductase</keyword>
<evidence type="ECO:0000256" key="9">
    <source>
        <dbReference type="RuleBase" id="RU363097"/>
    </source>
</evidence>
<keyword evidence="3 9" id="KW-0444">Lipid biosynthesis</keyword>
<dbReference type="Gene3D" id="3.40.50.720">
    <property type="entry name" value="NAD(P)-binding Rossmann-like Domain"/>
    <property type="match status" value="1"/>
</dbReference>
<dbReference type="Proteomes" id="UP001152320">
    <property type="component" value="Chromosome 19"/>
</dbReference>
<evidence type="ECO:0000256" key="8">
    <source>
        <dbReference type="ARBA" id="ARBA00052530"/>
    </source>
</evidence>
<dbReference type="GO" id="GO:0080019">
    <property type="term" value="F:alcohol-forming very long-chain fatty acyl-CoA reductase activity"/>
    <property type="evidence" value="ECO:0007669"/>
    <property type="project" value="InterPro"/>
</dbReference>
<dbReference type="CDD" id="cd09071">
    <property type="entry name" value="FAR_C"/>
    <property type="match status" value="1"/>
</dbReference>
<comment type="function">
    <text evidence="9">Catalyzes the reduction of fatty acyl-CoA to fatty alcohols.</text>
</comment>
<evidence type="ECO:0000256" key="4">
    <source>
        <dbReference type="ARBA" id="ARBA00022692"/>
    </source>
</evidence>
<keyword evidence="5" id="KW-1133">Transmembrane helix</keyword>
<feature type="domain" description="Thioester reductase (TE)" evidence="11">
    <location>
        <begin position="75"/>
        <end position="346"/>
    </location>
</feature>
<proteinExistence type="inferred from homology"/>
<evidence type="ECO:0000256" key="1">
    <source>
        <dbReference type="ARBA" id="ARBA00004141"/>
    </source>
</evidence>
<dbReference type="GO" id="GO:0102965">
    <property type="term" value="F:alcohol-forming long-chain fatty acyl-CoA reductase activity"/>
    <property type="evidence" value="ECO:0007669"/>
    <property type="project" value="UniProtKB-EC"/>
</dbReference>
<sequence length="574" mass="64740">MQSEETRDLRSPSLSSISSSILTPRNSLEAETTILPRFCDPLIFEEKFTEATPSLFPNQRESDVASFFAGKSIFITGATGFVGKVLVEKLLRSCSDLEKIYVLIRPKKGVDPVKRLQNEFGDCELFRHVRRYNPDYVRKIIPVSGDLTKIDLGLSSSDVRLLQNEVSVVFHVAATIKFDEKLKLSLQLNVVASKQLIKIAKGMRRLESYQHISTAYAHCERPDIDEVIYEPPADAEQLQYSLDWMTDDMVKMITPSIIQKKPNTYTFTKAIAEHVVATEGNGLPISIVRPSIVGATWREPFPGWIDNYHGASGLMIACGKGLLPSIIGDAEATFDLIPVDVVVNNMISAAWHTAVKRPVKIPIYNCISSSVNPLKFKPFAMKVVDHFNKTPLQKQLRRPSGLRITKQGAIFDWSFFLKCKLPTLMIDVIFRVMGKKQRLSKMADLVSRSVYTLRYFTSNGWNWSSEGRTCLHNALTTEDKHTFSTDLTTLDWPSYIDAFCAGTKEYVLKETTANGNEDTHVTRSRLKRWALYSTVVSILAWVLLRKSKGLQNVWFALKVIVTYYSAVIACKLPC</sequence>
<accession>A0A9Q0YK77</accession>
<keyword evidence="6 9" id="KW-0443">Lipid metabolism</keyword>
<evidence type="ECO:0000256" key="7">
    <source>
        <dbReference type="ARBA" id="ARBA00023136"/>
    </source>
</evidence>
<evidence type="ECO:0000256" key="5">
    <source>
        <dbReference type="ARBA" id="ARBA00022989"/>
    </source>
</evidence>
<organism evidence="12 13">
    <name type="scientific">Holothuria leucospilota</name>
    <name type="common">Black long sea cucumber</name>
    <name type="synonym">Mertensiothuria leucospilota</name>
    <dbReference type="NCBI Taxonomy" id="206669"/>
    <lineage>
        <taxon>Eukaryota</taxon>
        <taxon>Metazoa</taxon>
        <taxon>Echinodermata</taxon>
        <taxon>Eleutherozoa</taxon>
        <taxon>Echinozoa</taxon>
        <taxon>Holothuroidea</taxon>
        <taxon>Aspidochirotacea</taxon>
        <taxon>Aspidochirotida</taxon>
        <taxon>Holothuriidae</taxon>
        <taxon>Holothuria</taxon>
    </lineage>
</organism>
<gene>
    <name evidence="12" type="ORF">HOLleu_36697</name>
</gene>
<comment type="subcellular location">
    <subcellularLocation>
        <location evidence="1">Membrane</location>
        <topology evidence="1">Multi-pass membrane protein</topology>
    </subcellularLocation>
</comment>
<keyword evidence="9" id="KW-0521">NADP</keyword>
<dbReference type="PANTHER" id="PTHR11011">
    <property type="entry name" value="MALE STERILITY PROTEIN 2-RELATED"/>
    <property type="match status" value="1"/>
</dbReference>
<protein>
    <recommendedName>
        <fullName evidence="9">Fatty acyl-CoA reductase</fullName>
        <ecNumber evidence="9">1.2.1.84</ecNumber>
    </recommendedName>
</protein>
<dbReference type="Pfam" id="PF03015">
    <property type="entry name" value="Sterile"/>
    <property type="match status" value="1"/>
</dbReference>
<dbReference type="GO" id="GO:0005777">
    <property type="term" value="C:peroxisome"/>
    <property type="evidence" value="ECO:0007669"/>
    <property type="project" value="TreeGrafter"/>
</dbReference>
<keyword evidence="7" id="KW-0472">Membrane</keyword>
<comment type="similarity">
    <text evidence="2 9">Belongs to the fatty acyl-CoA reductase family.</text>
</comment>
<evidence type="ECO:0000256" key="6">
    <source>
        <dbReference type="ARBA" id="ARBA00023098"/>
    </source>
</evidence>
<dbReference type="SUPFAM" id="SSF51735">
    <property type="entry name" value="NAD(P)-binding Rossmann-fold domains"/>
    <property type="match status" value="1"/>
</dbReference>
<dbReference type="EMBL" id="JAIZAY010000019">
    <property type="protein sequence ID" value="KAJ8024070.1"/>
    <property type="molecule type" value="Genomic_DNA"/>
</dbReference>
<dbReference type="PANTHER" id="PTHR11011:SF45">
    <property type="entry name" value="FATTY ACYL-COA REDUCTASE CG8306-RELATED"/>
    <property type="match status" value="1"/>
</dbReference>
<feature type="domain" description="Fatty acyl-CoA reductase C-terminal" evidence="10">
    <location>
        <begin position="420"/>
        <end position="510"/>
    </location>
</feature>
<name>A0A9Q0YK77_HOLLE</name>
<evidence type="ECO:0000313" key="13">
    <source>
        <dbReference type="Proteomes" id="UP001152320"/>
    </source>
</evidence>
<dbReference type="Pfam" id="PF07993">
    <property type="entry name" value="NAD_binding_4"/>
    <property type="match status" value="1"/>
</dbReference>
<comment type="catalytic activity">
    <reaction evidence="8 9">
        <text>a long-chain fatty acyl-CoA + 2 NADPH + 2 H(+) = a long-chain primary fatty alcohol + 2 NADP(+) + CoA</text>
        <dbReference type="Rhea" id="RHEA:52716"/>
        <dbReference type="ChEBI" id="CHEBI:15378"/>
        <dbReference type="ChEBI" id="CHEBI:57287"/>
        <dbReference type="ChEBI" id="CHEBI:57783"/>
        <dbReference type="ChEBI" id="CHEBI:58349"/>
        <dbReference type="ChEBI" id="CHEBI:77396"/>
        <dbReference type="ChEBI" id="CHEBI:83139"/>
        <dbReference type="EC" id="1.2.1.84"/>
    </reaction>
</comment>
<dbReference type="InterPro" id="IPR033640">
    <property type="entry name" value="FAR_C"/>
</dbReference>
<evidence type="ECO:0000256" key="2">
    <source>
        <dbReference type="ARBA" id="ARBA00005928"/>
    </source>
</evidence>
<keyword evidence="13" id="KW-1185">Reference proteome</keyword>
<dbReference type="GO" id="GO:0035336">
    <property type="term" value="P:long-chain fatty-acyl-CoA metabolic process"/>
    <property type="evidence" value="ECO:0007669"/>
    <property type="project" value="TreeGrafter"/>
</dbReference>
<comment type="caution">
    <text evidence="12">The sequence shown here is derived from an EMBL/GenBank/DDBJ whole genome shotgun (WGS) entry which is preliminary data.</text>
</comment>